<keyword evidence="4 7" id="KW-0378">Hydrolase</keyword>
<keyword evidence="6" id="KW-0325">Glycoprotein</keyword>
<evidence type="ECO:0000259" key="8">
    <source>
        <dbReference type="Pfam" id="PF00135"/>
    </source>
</evidence>
<name>A0A1U9X1W6_PIERA</name>
<evidence type="ECO:0000256" key="3">
    <source>
        <dbReference type="ARBA" id="ARBA00022487"/>
    </source>
</evidence>
<dbReference type="Pfam" id="PF00135">
    <property type="entry name" value="COesterase"/>
    <property type="match status" value="1"/>
</dbReference>
<feature type="chain" id="PRO_5010603250" description="Carboxylic ester hydrolase" evidence="7">
    <location>
        <begin position="20"/>
        <end position="544"/>
    </location>
</feature>
<dbReference type="InterPro" id="IPR050309">
    <property type="entry name" value="Type-B_Carboxylest/Lipase"/>
</dbReference>
<dbReference type="InterPro" id="IPR002018">
    <property type="entry name" value="CarbesteraseB"/>
</dbReference>
<feature type="signal peptide" evidence="7">
    <location>
        <begin position="1"/>
        <end position="19"/>
    </location>
</feature>
<keyword evidence="3" id="KW-0719">Serine esterase</keyword>
<dbReference type="GO" id="GO:0052689">
    <property type="term" value="F:carboxylic ester hydrolase activity"/>
    <property type="evidence" value="ECO:0007669"/>
    <property type="project" value="UniProtKB-KW"/>
</dbReference>
<evidence type="ECO:0000256" key="5">
    <source>
        <dbReference type="ARBA" id="ARBA00023157"/>
    </source>
</evidence>
<dbReference type="PROSITE" id="PS00941">
    <property type="entry name" value="CARBOXYLESTERASE_B_2"/>
    <property type="match status" value="1"/>
</dbReference>
<dbReference type="Gene3D" id="3.40.50.1820">
    <property type="entry name" value="alpha/beta hydrolase"/>
    <property type="match status" value="1"/>
</dbReference>
<organism evidence="9">
    <name type="scientific">Pieris rapae</name>
    <name type="common">Small white butterfly</name>
    <name type="synonym">Artogeia rapae</name>
    <dbReference type="NCBI Taxonomy" id="64459"/>
    <lineage>
        <taxon>Eukaryota</taxon>
        <taxon>Metazoa</taxon>
        <taxon>Ecdysozoa</taxon>
        <taxon>Arthropoda</taxon>
        <taxon>Hexapoda</taxon>
        <taxon>Insecta</taxon>
        <taxon>Pterygota</taxon>
        <taxon>Neoptera</taxon>
        <taxon>Endopterygota</taxon>
        <taxon>Lepidoptera</taxon>
        <taxon>Glossata</taxon>
        <taxon>Ditrysia</taxon>
        <taxon>Papilionoidea</taxon>
        <taxon>Pieridae</taxon>
        <taxon>Pierinae</taxon>
        <taxon>Pieris</taxon>
    </lineage>
</organism>
<proteinExistence type="evidence at transcript level"/>
<evidence type="ECO:0000313" key="9">
    <source>
        <dbReference type="EMBL" id="AQY62757.1"/>
    </source>
</evidence>
<dbReference type="SUPFAM" id="SSF53474">
    <property type="entry name" value="alpha/beta-Hydrolases"/>
    <property type="match status" value="1"/>
</dbReference>
<dbReference type="PANTHER" id="PTHR11559">
    <property type="entry name" value="CARBOXYLESTERASE"/>
    <property type="match status" value="1"/>
</dbReference>
<sequence>MGWRWLVLWSMWLAGFVRQPTLNLRISSGILRGSVSPDGTYLHYNGIPYAEITQRFRKPGPEPTWDGIFEAINENIRCHQRIGTNLVVGQEDCLTLNVYTPVMVDEGTNLPVMVYIHGGGFFDGSGSSFIYGPNNLINKGVILVTINYRLNIQGFICLGIKEAPGNAGMKDQVAALQWVRRNIKAFGGNPDNVTLFGESAGSSSVSFHILSHMSKGLFHRAILQSGSSLSPWALQYRPVYMTSLLTKVMLHSTEDAFELYNILMNKTDAELVVTRVPRKEGNVIFSELLYVPCVEEEIDGEEPFLTEHPHDILSKGKYNKVPVMIGMNSNEGYLFAAMENDTVIPKIDVNKSLPKDLLITSDKERCEVGNMLKEIYMIDNNMSSSNFLNLAKFHGEIFFTYPTIQETELYLMTNNEPVYSYIFNYSGKRNFLKKSLGEPFSSAPGATHADELFYIFSQYLIPNLFENQMIEKMTTMWTNFAKYGEPTPETTELLPLKWHPSTKASPHSLVIDSQFSIVPMGTSESIKYLRRIYAKYRRKQTRDL</sequence>
<dbReference type="InterPro" id="IPR019826">
    <property type="entry name" value="Carboxylesterase_B_AS"/>
</dbReference>
<dbReference type="PROSITE" id="PS01173">
    <property type="entry name" value="LIPASE_GDXG_HIS"/>
    <property type="match status" value="1"/>
</dbReference>
<dbReference type="PROSITE" id="PS00122">
    <property type="entry name" value="CARBOXYLESTERASE_B_1"/>
    <property type="match status" value="1"/>
</dbReference>
<dbReference type="EC" id="3.1.1.-" evidence="7"/>
<dbReference type="AlphaFoldDB" id="A0A1U9X1W6"/>
<comment type="similarity">
    <text evidence="2">Belongs to the 'GDXG' lipolytic enzyme family.</text>
</comment>
<evidence type="ECO:0000256" key="1">
    <source>
        <dbReference type="ARBA" id="ARBA00005964"/>
    </source>
</evidence>
<comment type="similarity">
    <text evidence="1 7">Belongs to the type-B carboxylesterase/lipase family.</text>
</comment>
<reference evidence="9" key="1">
    <citation type="submission" date="2016-10" db="EMBL/GenBank/DDBJ databases">
        <title>Identification of esterase-like genes from the cabbage butterfly, Pieris rapae.</title>
        <authorList>
            <person name="Liu S."/>
        </authorList>
    </citation>
    <scope>NUCLEOTIDE SEQUENCE</scope>
    <source>
        <strain evidence="9">SH</strain>
    </source>
</reference>
<evidence type="ECO:0000256" key="7">
    <source>
        <dbReference type="RuleBase" id="RU361235"/>
    </source>
</evidence>
<dbReference type="EMBL" id="KY021868">
    <property type="protein sequence ID" value="AQY62757.1"/>
    <property type="molecule type" value="mRNA"/>
</dbReference>
<evidence type="ECO:0000256" key="6">
    <source>
        <dbReference type="ARBA" id="ARBA00023180"/>
    </source>
</evidence>
<dbReference type="InterPro" id="IPR029058">
    <property type="entry name" value="AB_hydrolase_fold"/>
</dbReference>
<protein>
    <recommendedName>
        <fullName evidence="7">Carboxylic ester hydrolase</fullName>
        <ecNumber evidence="7">3.1.1.-</ecNumber>
    </recommendedName>
</protein>
<keyword evidence="5" id="KW-1015">Disulfide bond</keyword>
<evidence type="ECO:0000256" key="4">
    <source>
        <dbReference type="ARBA" id="ARBA00022801"/>
    </source>
</evidence>
<dbReference type="InterPro" id="IPR002168">
    <property type="entry name" value="Lipase_GDXG_HIS_AS"/>
</dbReference>
<accession>A0A1U9X1W6</accession>
<dbReference type="InterPro" id="IPR019819">
    <property type="entry name" value="Carboxylesterase_B_CS"/>
</dbReference>
<feature type="domain" description="Carboxylesterase type B" evidence="8">
    <location>
        <begin position="24"/>
        <end position="515"/>
    </location>
</feature>
<keyword evidence="7" id="KW-0732">Signal</keyword>
<evidence type="ECO:0000256" key="2">
    <source>
        <dbReference type="ARBA" id="ARBA00010515"/>
    </source>
</evidence>